<dbReference type="AlphaFoldDB" id="A0A1G8C0X5"/>
<dbReference type="EMBL" id="FNDO01000005">
    <property type="protein sequence ID" value="SDH39055.1"/>
    <property type="molecule type" value="Genomic_DNA"/>
</dbReference>
<accession>A0A1G8C0X5</accession>
<dbReference type="GO" id="GO:0016874">
    <property type="term" value="F:ligase activity"/>
    <property type="evidence" value="ECO:0007669"/>
    <property type="project" value="UniProtKB-KW"/>
</dbReference>
<keyword evidence="1" id="KW-0436">Ligase</keyword>
<dbReference type="Proteomes" id="UP000181870">
    <property type="component" value="Unassembled WGS sequence"/>
</dbReference>
<protein>
    <submittedName>
        <fullName evidence="1">tRNA-splicing ligase RtcB</fullName>
    </submittedName>
</protein>
<organism evidence="1 2">
    <name type="scientific">Bacteroides ovatus</name>
    <dbReference type="NCBI Taxonomy" id="28116"/>
    <lineage>
        <taxon>Bacteria</taxon>
        <taxon>Pseudomonadati</taxon>
        <taxon>Bacteroidota</taxon>
        <taxon>Bacteroidia</taxon>
        <taxon>Bacteroidales</taxon>
        <taxon>Bacteroidaceae</taxon>
        <taxon>Bacteroides</taxon>
    </lineage>
</organism>
<gene>
    <name evidence="1" type="ORF">SAMN05192582_100552</name>
</gene>
<evidence type="ECO:0000313" key="1">
    <source>
        <dbReference type="EMBL" id="SDH39055.1"/>
    </source>
</evidence>
<dbReference type="RefSeq" id="WP_176817066.1">
    <property type="nucleotide sequence ID" value="NZ_FNDO01000005.1"/>
</dbReference>
<name>A0A1G8C0X5_BACOV</name>
<proteinExistence type="predicted"/>
<evidence type="ECO:0000313" key="2">
    <source>
        <dbReference type="Proteomes" id="UP000181870"/>
    </source>
</evidence>
<sequence length="48" mass="5334">MEKVIMGTRLPAKLWLDEVEDSCMSQIMDLTSISMDIKKGATPCSNLC</sequence>
<reference evidence="1 2" key="1">
    <citation type="submission" date="2016-10" db="EMBL/GenBank/DDBJ databases">
        <authorList>
            <person name="de Groot N.N."/>
        </authorList>
    </citation>
    <scope>NUCLEOTIDE SEQUENCE [LARGE SCALE GENOMIC DNA]</scope>
    <source>
        <strain evidence="1 2">NLAE-zl-C57</strain>
    </source>
</reference>